<feature type="transmembrane region" description="Helical" evidence="2">
    <location>
        <begin position="491"/>
        <end position="515"/>
    </location>
</feature>
<feature type="region of interest" description="Disordered" evidence="1">
    <location>
        <begin position="863"/>
        <end position="899"/>
    </location>
</feature>
<reference evidence="3" key="1">
    <citation type="submission" date="2022-11" db="EMBL/GenBank/DDBJ databases">
        <authorList>
            <person name="Morgan W.R."/>
            <person name="Tartar A."/>
        </authorList>
    </citation>
    <scope>NUCLEOTIDE SEQUENCE</scope>
    <source>
        <strain evidence="3">ARSEF 373</strain>
    </source>
</reference>
<evidence type="ECO:0000313" key="4">
    <source>
        <dbReference type="Proteomes" id="UP001146120"/>
    </source>
</evidence>
<dbReference type="Proteomes" id="UP001146120">
    <property type="component" value="Unassembled WGS sequence"/>
</dbReference>
<proteinExistence type="predicted"/>
<evidence type="ECO:0000256" key="2">
    <source>
        <dbReference type="SAM" id="Phobius"/>
    </source>
</evidence>
<feature type="region of interest" description="Disordered" evidence="1">
    <location>
        <begin position="1"/>
        <end position="58"/>
    </location>
</feature>
<dbReference type="AlphaFoldDB" id="A0AAV2Z189"/>
<reference evidence="3" key="2">
    <citation type="journal article" date="2023" name="Microbiol Resour">
        <title>Decontamination and Annotation of the Draft Genome Sequence of the Oomycete Lagenidium giganteum ARSEF 373.</title>
        <authorList>
            <person name="Morgan W.R."/>
            <person name="Tartar A."/>
        </authorList>
    </citation>
    <scope>NUCLEOTIDE SEQUENCE</scope>
    <source>
        <strain evidence="3">ARSEF 373</strain>
    </source>
</reference>
<name>A0AAV2Z189_9STRA</name>
<feature type="compositionally biased region" description="Low complexity" evidence="1">
    <location>
        <begin position="9"/>
        <end position="21"/>
    </location>
</feature>
<keyword evidence="2" id="KW-0812">Transmembrane</keyword>
<feature type="transmembrane region" description="Helical" evidence="2">
    <location>
        <begin position="574"/>
        <end position="596"/>
    </location>
</feature>
<feature type="transmembrane region" description="Helical" evidence="2">
    <location>
        <begin position="378"/>
        <end position="402"/>
    </location>
</feature>
<gene>
    <name evidence="3" type="ORF">N0F65_010242</name>
</gene>
<dbReference type="EMBL" id="DAKRPA010000089">
    <property type="protein sequence ID" value="DAZ99158.1"/>
    <property type="molecule type" value="Genomic_DNA"/>
</dbReference>
<evidence type="ECO:0000256" key="1">
    <source>
        <dbReference type="SAM" id="MobiDB-lite"/>
    </source>
</evidence>
<keyword evidence="2" id="KW-0472">Membrane</keyword>
<keyword evidence="4" id="KW-1185">Reference proteome</keyword>
<feature type="transmembrane region" description="Helical" evidence="2">
    <location>
        <begin position="183"/>
        <end position="205"/>
    </location>
</feature>
<feature type="transmembrane region" description="Helical" evidence="2">
    <location>
        <begin position="521"/>
        <end position="543"/>
    </location>
</feature>
<organism evidence="3 4">
    <name type="scientific">Lagenidium giganteum</name>
    <dbReference type="NCBI Taxonomy" id="4803"/>
    <lineage>
        <taxon>Eukaryota</taxon>
        <taxon>Sar</taxon>
        <taxon>Stramenopiles</taxon>
        <taxon>Oomycota</taxon>
        <taxon>Peronosporomycetes</taxon>
        <taxon>Pythiales</taxon>
        <taxon>Pythiaceae</taxon>
    </lineage>
</organism>
<feature type="region of interest" description="Disordered" evidence="1">
    <location>
        <begin position="813"/>
        <end position="835"/>
    </location>
</feature>
<sequence>MEQRERESAVAPPAVTSASSSHQLSPSMVEATTATSSLTDTATTTTTTTTHPDGNACDIAADTEEGRRRRQSCQVFQELVQHVQEDKPVAFSTFQRQDSTNGHRVVNVDLLEAYFEYARSISHEPEIQMPDSVEPLTEEPNALPEGMPSVLPILERGRLSAPVHWWNQFIGERFSRRRGCLQFWVWITLGLIVSAVFAFFLAHLAKDEVLHLDAFTDDDVYIERNYAYLSMREEVSFHLTYDFVAAPPLTQAAEFRVYLMEEDDLENYQDGEWFHYIEKGSTNRTTNASLPLTYIENENKEDLYLIIQPCFLNGNFTVDYCQDNQLPAPVGSKHGHGTRIFKLRDPETIQRVDKHPPRGLHLASYSVNPKPDCCQASGWVGVAHLLIFTPYFIAVLFGLRLCQMAFHCESFRANLERQYFKECDIPEEEVDYWQPNPWDRKVPKTRLLGPCCWKKMRRPYEPFYTWWRHENYFTWIFFPYRNERLSRGERGLIIFCSLYITFYVTFAIVMMHSTLDRHLSVAASVVVYSLLITLCPTLGKAIFKEMFKLIFRQRRKFFRLKATGKDTSKFSFRLAFWMQVAVVILLTIGQGPLLYIWLRRSCMFFRRFMYFGVLASIFRISIIGLLEDYAWYVIIKAWGWRDLCPNCTERLVHCDCFNDELLVLAVDRVGPKWELIIMLDSVMSRTNKHQPQFSDYTPEQLRERWDILVDRAEKHIAKMETLEAYRAKKELDRQRRQQRLSFLPGMHGSSIDPTQDVVIDVEEPKKTERCSCSLERKVLVLNSKIKLDKFEKHYDSTITDIFSHLQDALLRHHSSDDTRPRDDSDGDLRVYSTPEQRLERREAEYQLRERVFAVLKNVSIEEHDEDVDEETPLTKLPTEPQLSPRSGDPRGKPLLSRRSTKTLLTRRNTLSLSKASEDDLVVVVTDTPVNTAEELLASYSSRRNAPALQRMLSTDSVTAPDLMRVFSTDSNVMLSGVSEYDDAPLSTDHLGSTSSATLRQKKTYAVVEKRPTLMRRLSTTVSTATVKAFKLDTNDEPK</sequence>
<comment type="caution">
    <text evidence="3">The sequence shown here is derived from an EMBL/GenBank/DDBJ whole genome shotgun (WGS) entry which is preliminary data.</text>
</comment>
<keyword evidence="2" id="KW-1133">Transmembrane helix</keyword>
<feature type="compositionally biased region" description="Basic and acidic residues" evidence="1">
    <location>
        <begin position="813"/>
        <end position="828"/>
    </location>
</feature>
<evidence type="ECO:0000313" key="3">
    <source>
        <dbReference type="EMBL" id="DAZ99158.1"/>
    </source>
</evidence>
<feature type="compositionally biased region" description="Low complexity" evidence="1">
    <location>
        <begin position="31"/>
        <end position="50"/>
    </location>
</feature>
<protein>
    <submittedName>
        <fullName evidence="3">Uncharacterized protein</fullName>
    </submittedName>
</protein>
<accession>A0AAV2Z189</accession>